<evidence type="ECO:0000313" key="6">
    <source>
        <dbReference type="Proteomes" id="UP000719267"/>
    </source>
</evidence>
<dbReference type="PANTHER" id="PTHR40980">
    <property type="entry name" value="PLUG DOMAIN-CONTAINING PROTEIN"/>
    <property type="match status" value="1"/>
</dbReference>
<dbReference type="PROSITE" id="PS01156">
    <property type="entry name" value="TONB_DEPENDENT_REC_2"/>
    <property type="match status" value="1"/>
</dbReference>
<accession>A0ABS6W030</accession>
<evidence type="ECO:0000259" key="4">
    <source>
        <dbReference type="Pfam" id="PF07715"/>
    </source>
</evidence>
<keyword evidence="6" id="KW-1185">Reference proteome</keyword>
<feature type="domain" description="TonB-dependent receptor-like beta-barrel" evidence="3">
    <location>
        <begin position="454"/>
        <end position="889"/>
    </location>
</feature>
<gene>
    <name evidence="5" type="ORF">KW502_01525</name>
</gene>
<evidence type="ECO:0000259" key="3">
    <source>
        <dbReference type="Pfam" id="PF00593"/>
    </source>
</evidence>
<dbReference type="InterPro" id="IPR012910">
    <property type="entry name" value="Plug_dom"/>
</dbReference>
<dbReference type="Pfam" id="PF07715">
    <property type="entry name" value="Plug"/>
    <property type="match status" value="1"/>
</dbReference>
<comment type="subcellular location">
    <subcellularLocation>
        <location evidence="1">Cell outer membrane</location>
    </subcellularLocation>
</comment>
<dbReference type="InterPro" id="IPR010917">
    <property type="entry name" value="TonB_rcpt_CS"/>
</dbReference>
<dbReference type="Pfam" id="PF00593">
    <property type="entry name" value="TonB_dep_Rec_b-barrel"/>
    <property type="match status" value="1"/>
</dbReference>
<keyword evidence="5" id="KW-0675">Receptor</keyword>
<dbReference type="RefSeq" id="WP_219038761.1">
    <property type="nucleotide sequence ID" value="NZ_JAHWDF010000001.1"/>
</dbReference>
<evidence type="ECO:0000256" key="2">
    <source>
        <dbReference type="SAM" id="SignalP"/>
    </source>
</evidence>
<organism evidence="5 6">
    <name type="scientific">Mesonia aestuariivivens</name>
    <dbReference type="NCBI Taxonomy" id="2796128"/>
    <lineage>
        <taxon>Bacteria</taxon>
        <taxon>Pseudomonadati</taxon>
        <taxon>Bacteroidota</taxon>
        <taxon>Flavobacteriia</taxon>
        <taxon>Flavobacteriales</taxon>
        <taxon>Flavobacteriaceae</taxon>
        <taxon>Mesonia</taxon>
    </lineage>
</organism>
<reference evidence="5 6" key="1">
    <citation type="submission" date="2021-07" db="EMBL/GenBank/DDBJ databases">
        <title>Mesonia aestuariivivens sp. nov., isolated from a tidal flat.</title>
        <authorList>
            <person name="Kim Y.-O."/>
            <person name="Yoon J.-H."/>
        </authorList>
    </citation>
    <scope>NUCLEOTIDE SEQUENCE [LARGE SCALE GENOMIC DNA]</scope>
    <source>
        <strain evidence="5 6">JHPTF-M18</strain>
    </source>
</reference>
<dbReference type="Proteomes" id="UP000719267">
    <property type="component" value="Unassembled WGS sequence"/>
</dbReference>
<feature type="signal peptide" evidence="2">
    <location>
        <begin position="1"/>
        <end position="18"/>
    </location>
</feature>
<sequence>MKTIINTLICLVSAFSFAQGTGSIAGLLNDKETGNQPLPFANVTIKGTGKGTTTDFDGLYQIENIEPGSYTVVFSFVGYETLEVPNVKVVANKVTTINSGLGASAAALDEVLIQVVNSREKESALLLEQKKAVEMKQSIGTQELARKGVSDASTAVTKTTGISKEEGSSNIYVRGLGDRYNSTMFNGLPIPSNNSLNKNIDLGIFSTDIIEAIDIDKTYVTRNYGDFGGASINIAGKDYKGPGFFEVNIGTGVNTNAIGVDKFKQQDGPNFTGFYDKNPPANALSGYNFDTSWELKDRDPINTSLGFTGGKSFDLGTESRISLFGHASFGNDFTYKEGIARGGISTQGVARKNFDYESYDYTTGSTFMLNSTYKINNDHNIKYNGFYINSTNQAHEEYYGTIDVFDEAANGGGIVRRSTFKRTQLLVNQLLGEHKIKENLSIDWGATYNSMISSIPDRMQNTLRPIDDDGDLSIKTLSELSDANNHRFYQELTEDEIAGRLSATFQFAKKENDYKGKITAGYNIRTKDVAFEATQYNFSLKTYNNPNDYPIVDFNNLDEFFTQSSYDQSLFQIKTLFGGSTEKPETYDGDLFINAGYINLQYNFGKLILNTGVRVENIEQNIEWITAIAPVGGESTLKETQVLPSLSLKYELNKKQNLKFAASKTYTLPQFIERAPFQYVDITNTYFGNPDLYSSTNYNADLKWEFFPKSGELISFGIFGKIIENPINETTIASATNDISWVNSGDQAKGVGAELEVRKDIFSLKSENDNLEEKLSFGTNISYLNTKQDFDAEKVRKETNYSVQFTEENGPLTGASDWLVNGDISYSKEFSQSMDIMATAAVNYFSDRLYAIGNNQRGGLEDKGFVTLDLIIKSNLTKNFGIGISAKNLLNPTVEQLQQTQNVLTRSFNKGRTLSFSASYKF</sequence>
<evidence type="ECO:0000256" key="1">
    <source>
        <dbReference type="RuleBase" id="RU003357"/>
    </source>
</evidence>
<keyword evidence="1" id="KW-0798">TonB box</keyword>
<comment type="caution">
    <text evidence="5">The sequence shown here is derived from an EMBL/GenBank/DDBJ whole genome shotgun (WGS) entry which is preliminary data.</text>
</comment>
<evidence type="ECO:0000313" key="5">
    <source>
        <dbReference type="EMBL" id="MBW2960479.1"/>
    </source>
</evidence>
<dbReference type="InterPro" id="IPR000531">
    <property type="entry name" value="Beta-barrel_TonB"/>
</dbReference>
<feature type="chain" id="PRO_5045206694" evidence="2">
    <location>
        <begin position="19"/>
        <end position="922"/>
    </location>
</feature>
<protein>
    <submittedName>
        <fullName evidence="5">TonB-dependent receptor</fullName>
    </submittedName>
</protein>
<proteinExistence type="inferred from homology"/>
<dbReference type="Pfam" id="PF13715">
    <property type="entry name" value="CarbopepD_reg_2"/>
    <property type="match status" value="1"/>
</dbReference>
<comment type="similarity">
    <text evidence="1">Belongs to the TonB-dependent receptor family.</text>
</comment>
<dbReference type="EMBL" id="JAHWDF010000001">
    <property type="protein sequence ID" value="MBW2960479.1"/>
    <property type="molecule type" value="Genomic_DNA"/>
</dbReference>
<dbReference type="PANTHER" id="PTHR40980:SF5">
    <property type="entry name" value="TONB-DEPENDENT RECEPTOR"/>
    <property type="match status" value="1"/>
</dbReference>
<feature type="domain" description="TonB-dependent receptor plug" evidence="4">
    <location>
        <begin position="134"/>
        <end position="226"/>
    </location>
</feature>
<name>A0ABS6W030_9FLAO</name>
<keyword evidence="1" id="KW-0472">Membrane</keyword>
<keyword evidence="2" id="KW-0732">Signal</keyword>